<dbReference type="Proteomes" id="UP000233782">
    <property type="component" value="Unassembled WGS sequence"/>
</dbReference>
<accession>A0A2N3V1N4</accession>
<sequence length="214" mass="23231">MTALTPEELNSDFLRHFLPETLYLIPEENFGEVSAAIPAPVAEETAIPVVVPDTHETPVVADNRSAPTAAAIPKLPKVEKVAEPKTFEVIGENRKGLVVLVTLPGTAFKALPQSEFLIKILAAIGFGPADVAFVNNVSGATTKFETLSATHRTNYILSFASRLDTELPHEKFTLYNPVLVGNVPVVFSQSLAVLDGDKDQKKLLWGALQRVFKK</sequence>
<evidence type="ECO:0000313" key="1">
    <source>
        <dbReference type="EMBL" id="PKV75493.1"/>
    </source>
</evidence>
<protein>
    <submittedName>
        <fullName evidence="1">Uncharacterized protein</fullName>
    </submittedName>
</protein>
<gene>
    <name evidence="1" type="ORF">BD749_0435</name>
</gene>
<dbReference type="EMBL" id="PJMU01000001">
    <property type="protein sequence ID" value="PKV75493.1"/>
    <property type="molecule type" value="Genomic_DNA"/>
</dbReference>
<dbReference type="OrthoDB" id="850998at2"/>
<organism evidence="1 2">
    <name type="scientific">Pontibacter ramchanderi</name>
    <dbReference type="NCBI Taxonomy" id="1179743"/>
    <lineage>
        <taxon>Bacteria</taxon>
        <taxon>Pseudomonadati</taxon>
        <taxon>Bacteroidota</taxon>
        <taxon>Cytophagia</taxon>
        <taxon>Cytophagales</taxon>
        <taxon>Hymenobacteraceae</taxon>
        <taxon>Pontibacter</taxon>
    </lineage>
</organism>
<dbReference type="RefSeq" id="WP_101442725.1">
    <property type="nucleotide sequence ID" value="NZ_PJMU01000001.1"/>
</dbReference>
<name>A0A2N3V1N4_9BACT</name>
<keyword evidence="2" id="KW-1185">Reference proteome</keyword>
<comment type="caution">
    <text evidence="1">The sequence shown here is derived from an EMBL/GenBank/DDBJ whole genome shotgun (WGS) entry which is preliminary data.</text>
</comment>
<evidence type="ECO:0000313" key="2">
    <source>
        <dbReference type="Proteomes" id="UP000233782"/>
    </source>
</evidence>
<dbReference type="AlphaFoldDB" id="A0A2N3V1N4"/>
<proteinExistence type="predicted"/>
<reference evidence="1 2" key="1">
    <citation type="submission" date="2017-12" db="EMBL/GenBank/DDBJ databases">
        <title>Genomic Encyclopedia of Type Strains, Phase III (KMG-III): the genomes of soil and plant-associated and newly described type strains.</title>
        <authorList>
            <person name="Whitman W."/>
        </authorList>
    </citation>
    <scope>NUCLEOTIDE SEQUENCE [LARGE SCALE GENOMIC DNA]</scope>
    <source>
        <strain evidence="1 2">LP43</strain>
    </source>
</reference>